<evidence type="ECO:0000256" key="5">
    <source>
        <dbReference type="SAM" id="MobiDB-lite"/>
    </source>
</evidence>
<name>A0ABN1ZE14_9MICO</name>
<evidence type="ECO:0000256" key="2">
    <source>
        <dbReference type="ARBA" id="ARBA00005623"/>
    </source>
</evidence>
<evidence type="ECO:0000313" key="8">
    <source>
        <dbReference type="EMBL" id="GAA1493880.1"/>
    </source>
</evidence>
<comment type="cofactor">
    <cofactor evidence="1">
        <name>thiamine diphosphate</name>
        <dbReference type="ChEBI" id="CHEBI:58937"/>
    </cofactor>
</comment>
<dbReference type="InterPro" id="IPR019789">
    <property type="entry name" value="Xul5P/Fru6P_PKetolase_ThDP_BS"/>
</dbReference>
<dbReference type="Pfam" id="PF09363">
    <property type="entry name" value="XFP_C"/>
    <property type="match status" value="1"/>
</dbReference>
<reference evidence="8 9" key="1">
    <citation type="journal article" date="2019" name="Int. J. Syst. Evol. Microbiol.">
        <title>The Global Catalogue of Microorganisms (GCM) 10K type strain sequencing project: providing services to taxonomists for standard genome sequencing and annotation.</title>
        <authorList>
            <consortium name="The Broad Institute Genomics Platform"/>
            <consortium name="The Broad Institute Genome Sequencing Center for Infectious Disease"/>
            <person name="Wu L."/>
            <person name="Ma J."/>
        </authorList>
    </citation>
    <scope>NUCLEOTIDE SEQUENCE [LARGE SCALE GENOMIC DNA]</scope>
    <source>
        <strain evidence="8 9">JCM 12140</strain>
    </source>
</reference>
<dbReference type="InterPro" id="IPR029061">
    <property type="entry name" value="THDP-binding"/>
</dbReference>
<dbReference type="EMBL" id="BAAAJX010000010">
    <property type="protein sequence ID" value="GAA1493880.1"/>
    <property type="molecule type" value="Genomic_DNA"/>
</dbReference>
<dbReference type="InterPro" id="IPR018969">
    <property type="entry name" value="Xul5P/Fru6P_PKetolase_C"/>
</dbReference>
<keyword evidence="9" id="KW-1185">Reference proteome</keyword>
<accession>A0ABN1ZE14</accession>
<dbReference type="InterPro" id="IPR009014">
    <property type="entry name" value="Transketo_C/PFOR_II"/>
</dbReference>
<evidence type="ECO:0000259" key="6">
    <source>
        <dbReference type="Pfam" id="PF09363"/>
    </source>
</evidence>
<evidence type="ECO:0000256" key="4">
    <source>
        <dbReference type="ARBA" id="ARBA00023239"/>
    </source>
</evidence>
<proteinExistence type="inferred from homology"/>
<dbReference type="SUPFAM" id="SSF52518">
    <property type="entry name" value="Thiamin diphosphate-binding fold (THDP-binding)"/>
    <property type="match status" value="2"/>
</dbReference>
<dbReference type="PANTHER" id="PTHR31273">
    <property type="entry name" value="PHOSPHOKETOLASE-RELATED"/>
    <property type="match status" value="1"/>
</dbReference>
<dbReference type="PROSITE" id="PS60003">
    <property type="entry name" value="PHOSPHOKETOLASE_2"/>
    <property type="match status" value="1"/>
</dbReference>
<dbReference type="Gene3D" id="3.40.50.970">
    <property type="match status" value="2"/>
</dbReference>
<dbReference type="Pfam" id="PF03894">
    <property type="entry name" value="XFP"/>
    <property type="match status" value="1"/>
</dbReference>
<evidence type="ECO:0000256" key="1">
    <source>
        <dbReference type="ARBA" id="ARBA00001964"/>
    </source>
</evidence>
<feature type="domain" description="Xylulose 5-phosphate/Fructose 6-phosphate phosphoketolase C-terminal" evidence="6">
    <location>
        <begin position="593"/>
        <end position="793"/>
    </location>
</feature>
<dbReference type="PROSITE" id="PS60002">
    <property type="entry name" value="PHOSPHOKETOLASE_1"/>
    <property type="match status" value="1"/>
</dbReference>
<dbReference type="Gene3D" id="3.40.50.920">
    <property type="match status" value="1"/>
</dbReference>
<dbReference type="InterPro" id="IPR018970">
    <property type="entry name" value="Xul5P/Fru6P_PKetolase_N"/>
</dbReference>
<dbReference type="PIRSF" id="PIRSF017245">
    <property type="entry name" value="Phosphoketolase"/>
    <property type="match status" value="1"/>
</dbReference>
<dbReference type="NCBIfam" id="NF003619">
    <property type="entry name" value="PRK05261.1-4"/>
    <property type="match status" value="1"/>
</dbReference>
<dbReference type="Proteomes" id="UP001501742">
    <property type="component" value="Unassembled WGS sequence"/>
</dbReference>
<dbReference type="InterPro" id="IPR005593">
    <property type="entry name" value="Xul5P/Fru6P_PKetolase"/>
</dbReference>
<evidence type="ECO:0000256" key="3">
    <source>
        <dbReference type="ARBA" id="ARBA00023052"/>
    </source>
</evidence>
<protein>
    <submittedName>
        <fullName evidence="8">Phosphoketolase family protein</fullName>
    </submittedName>
</protein>
<evidence type="ECO:0000259" key="7">
    <source>
        <dbReference type="Pfam" id="PF09364"/>
    </source>
</evidence>
<dbReference type="RefSeq" id="WP_204609913.1">
    <property type="nucleotide sequence ID" value="NZ_BAAAJX010000010.1"/>
</dbReference>
<dbReference type="Pfam" id="PF09364">
    <property type="entry name" value="XFP_N"/>
    <property type="match status" value="1"/>
</dbReference>
<keyword evidence="3" id="KW-0786">Thiamine pyrophosphate</keyword>
<dbReference type="PANTHER" id="PTHR31273:SF0">
    <property type="entry name" value="PHOSPHOKETOLASE-RELATED"/>
    <property type="match status" value="1"/>
</dbReference>
<gene>
    <name evidence="8" type="ORF">GCM10009627_22260</name>
</gene>
<keyword evidence="4" id="KW-0456">Lyase</keyword>
<feature type="domain" description="Xylulose 5-phosphate/Fructose 6-phosphate phosphoketolase N-terminal" evidence="7">
    <location>
        <begin position="8"/>
        <end position="382"/>
    </location>
</feature>
<feature type="region of interest" description="Disordered" evidence="5">
    <location>
        <begin position="797"/>
        <end position="824"/>
    </location>
</feature>
<comment type="similarity">
    <text evidence="2">Belongs to the XFP family.</text>
</comment>
<organism evidence="8 9">
    <name type="scientific">Curtobacterium herbarum</name>
    <dbReference type="NCBI Taxonomy" id="150122"/>
    <lineage>
        <taxon>Bacteria</taxon>
        <taxon>Bacillati</taxon>
        <taxon>Actinomycetota</taxon>
        <taxon>Actinomycetes</taxon>
        <taxon>Micrococcales</taxon>
        <taxon>Microbacteriaceae</taxon>
        <taxon>Curtobacterium</taxon>
    </lineage>
</organism>
<dbReference type="InterPro" id="IPR019790">
    <property type="entry name" value="Xul5P/Fru6P_PKetolase_CS"/>
</dbReference>
<evidence type="ECO:0000313" key="9">
    <source>
        <dbReference type="Proteomes" id="UP001501742"/>
    </source>
</evidence>
<sequence length="824" mass="89681">MSTTHSSTDRIRAIDAWWRAANYLTVGQIYLLDDPLLERPLEPADIKPRLLGHWGTSPALNLVYAHLNAVISETGRDVLYICGPGHGGPAMNANAWLEGTWNELYPDITPDTAGLQRFFRQFSFPGGIPSHAAPQTPGSINEGGELGYSLAHAYGAALDNPDLVVACVVGDGEAETGPLAASWQAHTFLDPVSDGAVLPILNLNGWKIANPTVLARIPDEDLHSYFRGLGYEPIVVDSGRVDHDPFAVHALFDGALRRALATIDDIQAAARAQAARAAAGEMAGAADLRPRWPMIVLRTPKGWTGPKVVDGQQVEGTFRAHQVPLPNVREDEGHRRQLEEWMRSYRPEELFDEDARPIGILDTIRPTGDTRMSATPHANGGRIRTALDRPALERFGVPAGEDASATGTLGPWMAELIQRNPQDFRLFGPDETISNKLDAVFDVTNRVWRARRAEGDEHLSARGRVIEVLSEHLLEGMLEGYVLSGRHGVLNTYEAFAHIIDSMVGQYAKWLESSTAIDWRAPVSNLTILLSSHVWRQDHNGFSHQDPGFLDVVASKQQDLVRIKLPADANTLLAVAAHALETTDRIEVIVAGKHPEPVFLSLEDAVAHADAGVGTWDWAGTEQEVGRVDVVLVSAGDVPTVETVAAADIIRKHAPDVGVRVVNVVDLLAIGDPRKHEHPISDDRYDELFLPGTPAVFAFHGYPTLVHQLTYRRHGHDDLHVHGFLEQGTTTSPFDMLIRNEMDRYALAHDALTRVADGSDRFADLLATLTDARAAARTFAYTNGEDHRAVAGWAFTGWPQDESSDGGTGGDPGHGETEGAAPGA</sequence>
<comment type="caution">
    <text evidence="8">The sequence shown here is derived from an EMBL/GenBank/DDBJ whole genome shotgun (WGS) entry which is preliminary data.</text>
</comment>